<gene>
    <name evidence="2" type="ORF">BS47DRAFT_1396199</name>
</gene>
<feature type="region of interest" description="Disordered" evidence="1">
    <location>
        <begin position="332"/>
        <end position="352"/>
    </location>
</feature>
<feature type="compositionally biased region" description="Acidic residues" evidence="1">
    <location>
        <begin position="332"/>
        <end position="345"/>
    </location>
</feature>
<reference evidence="2" key="1">
    <citation type="journal article" date="2020" name="Nat. Commun.">
        <title>Large-scale genome sequencing of mycorrhizal fungi provides insights into the early evolution of symbiotic traits.</title>
        <authorList>
            <person name="Miyauchi S."/>
            <person name="Kiss E."/>
            <person name="Kuo A."/>
            <person name="Drula E."/>
            <person name="Kohler A."/>
            <person name="Sanchez-Garcia M."/>
            <person name="Morin E."/>
            <person name="Andreopoulos B."/>
            <person name="Barry K.W."/>
            <person name="Bonito G."/>
            <person name="Buee M."/>
            <person name="Carver A."/>
            <person name="Chen C."/>
            <person name="Cichocki N."/>
            <person name="Clum A."/>
            <person name="Culley D."/>
            <person name="Crous P.W."/>
            <person name="Fauchery L."/>
            <person name="Girlanda M."/>
            <person name="Hayes R.D."/>
            <person name="Keri Z."/>
            <person name="LaButti K."/>
            <person name="Lipzen A."/>
            <person name="Lombard V."/>
            <person name="Magnuson J."/>
            <person name="Maillard F."/>
            <person name="Murat C."/>
            <person name="Nolan M."/>
            <person name="Ohm R.A."/>
            <person name="Pangilinan J."/>
            <person name="Pereira M.F."/>
            <person name="Perotto S."/>
            <person name="Peter M."/>
            <person name="Pfister S."/>
            <person name="Riley R."/>
            <person name="Sitrit Y."/>
            <person name="Stielow J.B."/>
            <person name="Szollosi G."/>
            <person name="Zifcakova L."/>
            <person name="Stursova M."/>
            <person name="Spatafora J.W."/>
            <person name="Tedersoo L."/>
            <person name="Vaario L.M."/>
            <person name="Yamada A."/>
            <person name="Yan M."/>
            <person name="Wang P."/>
            <person name="Xu J."/>
            <person name="Bruns T."/>
            <person name="Baldrian P."/>
            <person name="Vilgalys R."/>
            <person name="Dunand C."/>
            <person name="Henrissat B."/>
            <person name="Grigoriev I.V."/>
            <person name="Hibbett D."/>
            <person name="Nagy L.G."/>
            <person name="Martin F.M."/>
        </authorList>
    </citation>
    <scope>NUCLEOTIDE SEQUENCE</scope>
    <source>
        <strain evidence="2">UP504</strain>
    </source>
</reference>
<accession>A0A9P6ASS9</accession>
<name>A0A9P6ASS9_9AGAM</name>
<feature type="compositionally biased region" description="Pro residues" evidence="1">
    <location>
        <begin position="410"/>
        <end position="424"/>
    </location>
</feature>
<feature type="compositionally biased region" description="Polar residues" evidence="1">
    <location>
        <begin position="429"/>
        <end position="441"/>
    </location>
</feature>
<evidence type="ECO:0000313" key="2">
    <source>
        <dbReference type="EMBL" id="KAF9510196.1"/>
    </source>
</evidence>
<evidence type="ECO:0000256" key="1">
    <source>
        <dbReference type="SAM" id="MobiDB-lite"/>
    </source>
</evidence>
<protein>
    <submittedName>
        <fullName evidence="2">Uncharacterized protein</fullName>
    </submittedName>
</protein>
<keyword evidence="3" id="KW-1185">Reference proteome</keyword>
<sequence length="447" mass="50632">MLDPSTPYHPYIYRLKSDPPPYVSAMCSMNDGIKTPLPYYKELYRRFFADSFTIARDWEIIAEAWKVPGIPPLPTKPHGLEKQYSVQLIEDFIWENTELSLNLLVNYAYDNRGFAEYVMHIRFHHLAHTYKLELLSFGVDDQWVGAIYCFPLDPDEYLSWVHRDIIPNRTPESPKASAAADAESAAAMKQWKVDRLQVEEHVVHVEIPLIHVSHPDPWHIRPHEGYPGESSRDDEEHSLSYIASCMFGANDMCETHVAILHDLLGPGPWPSAQTYVVPGFHWVYEYGERIKVYDNEEDDPTFSALKPAASSGVDDDDGMDIFGAIMGNPFDTEFDDTYDGHDEDDDYRREPSPWILDYAEADRSRNELEAVEKSKAEELRWEAEAHVREVEQCEREASQSRQSAPTVSSAPPPPPPPTPVPHHPPATSGSTQHAPAASTTGPALLPP</sequence>
<evidence type="ECO:0000313" key="3">
    <source>
        <dbReference type="Proteomes" id="UP000886523"/>
    </source>
</evidence>
<dbReference type="Proteomes" id="UP000886523">
    <property type="component" value="Unassembled WGS sequence"/>
</dbReference>
<organism evidence="2 3">
    <name type="scientific">Hydnum rufescens UP504</name>
    <dbReference type="NCBI Taxonomy" id="1448309"/>
    <lineage>
        <taxon>Eukaryota</taxon>
        <taxon>Fungi</taxon>
        <taxon>Dikarya</taxon>
        <taxon>Basidiomycota</taxon>
        <taxon>Agaricomycotina</taxon>
        <taxon>Agaricomycetes</taxon>
        <taxon>Cantharellales</taxon>
        <taxon>Hydnaceae</taxon>
        <taxon>Hydnum</taxon>
    </lineage>
</organism>
<dbReference type="EMBL" id="MU129021">
    <property type="protein sequence ID" value="KAF9510196.1"/>
    <property type="molecule type" value="Genomic_DNA"/>
</dbReference>
<dbReference type="AlphaFoldDB" id="A0A9P6ASS9"/>
<comment type="caution">
    <text evidence="2">The sequence shown here is derived from an EMBL/GenBank/DDBJ whole genome shotgun (WGS) entry which is preliminary data.</text>
</comment>
<feature type="region of interest" description="Disordered" evidence="1">
    <location>
        <begin position="387"/>
        <end position="447"/>
    </location>
</feature>
<feature type="compositionally biased region" description="Basic and acidic residues" evidence="1">
    <location>
        <begin position="387"/>
        <end position="398"/>
    </location>
</feature>
<proteinExistence type="predicted"/>